<evidence type="ECO:0000313" key="2">
    <source>
        <dbReference type="EMBL" id="KDQ63392.1"/>
    </source>
</evidence>
<dbReference type="GO" id="GO:1990810">
    <property type="term" value="P:microtubule anchoring at mitotic spindle pole body"/>
    <property type="evidence" value="ECO:0007669"/>
    <property type="project" value="TreeGrafter"/>
</dbReference>
<sequence>MDFTEIYKQTSNLVAFSPGAHFILTAVQDRLIIRRADTFQIERTWLVDTSPTATLAALTKSKPGTSNAAISSGWITHIGWSCDSEYLMAACAKIGAVNVFKIRDETWTARIESGAEGLVRAEWAPDGRSILCFSEWGLRVTVWSLVTGTATYIQYPIHPDRGILALSYSTKYEVNQSPLVGYTFRADGRYFVLAERHKSKETLGVYDASDSYKLARHFSLPTTSLASLSLSPTGNHLAIWEGPLEYKLHILTLVGESLALFTPDPDPGLGIRCVSWHPSGSFIAVGGWDDKIHILHNLTWSAVATLELQSRIPTEVTIWREPNNWLDSTEGRGFLSYERSQGPQSISLTRADSSKPNPKSGAVQLGWSRKGSYLLVRFESVPTMIHLFSFPSATEDFYPKLHSVLIHSRPVLQARWNPERNGRLATCCGTKALFTWSDEWISEGGGEEEMAECIGVPAQKFDVRDLKWAPDGKGLVLVDKDGFCCAFEVEDDGDGDAVVNE</sequence>
<dbReference type="EMBL" id="KL197710">
    <property type="protein sequence ID" value="KDQ63392.1"/>
    <property type="molecule type" value="Genomic_DNA"/>
</dbReference>
<dbReference type="SUPFAM" id="SSF82171">
    <property type="entry name" value="DPP6 N-terminal domain-like"/>
    <property type="match status" value="1"/>
</dbReference>
<dbReference type="AlphaFoldDB" id="A0A067QIQ2"/>
<dbReference type="Pfam" id="PF00400">
    <property type="entry name" value="WD40"/>
    <property type="match status" value="1"/>
</dbReference>
<dbReference type="InterPro" id="IPR001680">
    <property type="entry name" value="WD40_rpt"/>
</dbReference>
<dbReference type="GO" id="GO:1990811">
    <property type="term" value="C:MWP complex"/>
    <property type="evidence" value="ECO:0007669"/>
    <property type="project" value="TreeGrafter"/>
</dbReference>
<feature type="compositionally biased region" description="Polar residues" evidence="1">
    <location>
        <begin position="340"/>
        <end position="357"/>
    </location>
</feature>
<evidence type="ECO:0008006" key="4">
    <source>
        <dbReference type="Google" id="ProtNLM"/>
    </source>
</evidence>
<evidence type="ECO:0000256" key="1">
    <source>
        <dbReference type="SAM" id="MobiDB-lite"/>
    </source>
</evidence>
<protein>
    <recommendedName>
        <fullName evidence="4">Anaphase-promoting complex subunit 4 WD40 domain-containing protein</fullName>
    </recommendedName>
</protein>
<dbReference type="PANTHER" id="PTHR16220">
    <property type="entry name" value="WD REPEAT PROTEIN 8-RELATED"/>
    <property type="match status" value="1"/>
</dbReference>
<evidence type="ECO:0000313" key="3">
    <source>
        <dbReference type="Proteomes" id="UP000027265"/>
    </source>
</evidence>
<dbReference type="InterPro" id="IPR011044">
    <property type="entry name" value="Quino_amine_DH_bsu"/>
</dbReference>
<feature type="region of interest" description="Disordered" evidence="1">
    <location>
        <begin position="340"/>
        <end position="362"/>
    </location>
</feature>
<organism evidence="2 3">
    <name type="scientific">Jaapia argillacea MUCL 33604</name>
    <dbReference type="NCBI Taxonomy" id="933084"/>
    <lineage>
        <taxon>Eukaryota</taxon>
        <taxon>Fungi</taxon>
        <taxon>Dikarya</taxon>
        <taxon>Basidiomycota</taxon>
        <taxon>Agaricomycotina</taxon>
        <taxon>Agaricomycetes</taxon>
        <taxon>Agaricomycetidae</taxon>
        <taxon>Jaapiales</taxon>
        <taxon>Jaapiaceae</taxon>
        <taxon>Jaapia</taxon>
    </lineage>
</organism>
<dbReference type="InterPro" id="IPR015943">
    <property type="entry name" value="WD40/YVTN_repeat-like_dom_sf"/>
</dbReference>
<reference evidence="3" key="1">
    <citation type="journal article" date="2014" name="Proc. Natl. Acad. Sci. U.S.A.">
        <title>Extensive sampling of basidiomycete genomes demonstrates inadequacy of the white-rot/brown-rot paradigm for wood decay fungi.</title>
        <authorList>
            <person name="Riley R."/>
            <person name="Salamov A.A."/>
            <person name="Brown D.W."/>
            <person name="Nagy L.G."/>
            <person name="Floudas D."/>
            <person name="Held B.W."/>
            <person name="Levasseur A."/>
            <person name="Lombard V."/>
            <person name="Morin E."/>
            <person name="Otillar R."/>
            <person name="Lindquist E.A."/>
            <person name="Sun H."/>
            <person name="LaButti K.M."/>
            <person name="Schmutz J."/>
            <person name="Jabbour D."/>
            <person name="Luo H."/>
            <person name="Baker S.E."/>
            <person name="Pisabarro A.G."/>
            <person name="Walton J.D."/>
            <person name="Blanchette R.A."/>
            <person name="Henrissat B."/>
            <person name="Martin F."/>
            <person name="Cullen D."/>
            <person name="Hibbett D.S."/>
            <person name="Grigoriev I.V."/>
        </authorList>
    </citation>
    <scope>NUCLEOTIDE SEQUENCE [LARGE SCALE GENOMIC DNA]</scope>
    <source>
        <strain evidence="3">MUCL 33604</strain>
    </source>
</reference>
<dbReference type="GO" id="GO:0005815">
    <property type="term" value="C:microtubule organizing center"/>
    <property type="evidence" value="ECO:0007669"/>
    <property type="project" value="TreeGrafter"/>
</dbReference>
<dbReference type="InParanoid" id="A0A067QIQ2"/>
<dbReference type="HOGENOM" id="CLU_024072_3_1_1"/>
<gene>
    <name evidence="2" type="ORF">JAAARDRAFT_188970</name>
</gene>
<dbReference type="Proteomes" id="UP000027265">
    <property type="component" value="Unassembled WGS sequence"/>
</dbReference>
<dbReference type="PANTHER" id="PTHR16220:SF0">
    <property type="entry name" value="WD REPEAT-CONTAINING PROTEIN WRAP73"/>
    <property type="match status" value="1"/>
</dbReference>
<name>A0A067QIQ2_9AGAM</name>
<dbReference type="SMART" id="SM00320">
    <property type="entry name" value="WD40"/>
    <property type="match status" value="4"/>
</dbReference>
<accession>A0A067QIQ2</accession>
<dbReference type="InterPro" id="IPR052778">
    <property type="entry name" value="Centrosome-WD_assoc"/>
</dbReference>
<proteinExistence type="predicted"/>
<keyword evidence="3" id="KW-1185">Reference proteome</keyword>
<dbReference type="SUPFAM" id="SSF50969">
    <property type="entry name" value="YVTN repeat-like/Quinoprotein amine dehydrogenase"/>
    <property type="match status" value="1"/>
</dbReference>
<dbReference type="STRING" id="933084.A0A067QIQ2"/>
<dbReference type="OrthoDB" id="308690at2759"/>
<dbReference type="Gene3D" id="2.130.10.10">
    <property type="entry name" value="YVTN repeat-like/Quinoprotein amine dehydrogenase"/>
    <property type="match status" value="3"/>
</dbReference>